<dbReference type="EMBL" id="CP036426">
    <property type="protein sequence ID" value="QDV32475.1"/>
    <property type="molecule type" value="Genomic_DNA"/>
</dbReference>
<reference evidence="2 3" key="1">
    <citation type="submission" date="2019-02" db="EMBL/GenBank/DDBJ databases">
        <title>Deep-cultivation of Planctomycetes and their phenomic and genomic characterization uncovers novel biology.</title>
        <authorList>
            <person name="Wiegand S."/>
            <person name="Jogler M."/>
            <person name="Boedeker C."/>
            <person name="Pinto D."/>
            <person name="Vollmers J."/>
            <person name="Rivas-Marin E."/>
            <person name="Kohn T."/>
            <person name="Peeters S.H."/>
            <person name="Heuer A."/>
            <person name="Rast P."/>
            <person name="Oberbeckmann S."/>
            <person name="Bunk B."/>
            <person name="Jeske O."/>
            <person name="Meyerdierks A."/>
            <person name="Storesund J.E."/>
            <person name="Kallscheuer N."/>
            <person name="Luecker S."/>
            <person name="Lage O.M."/>
            <person name="Pohl T."/>
            <person name="Merkel B.J."/>
            <person name="Hornburger P."/>
            <person name="Mueller R.-W."/>
            <person name="Bruemmer F."/>
            <person name="Labrenz M."/>
            <person name="Spormann A.M."/>
            <person name="Op den Camp H."/>
            <person name="Overmann J."/>
            <person name="Amann R."/>
            <person name="Jetten M.S.M."/>
            <person name="Mascher T."/>
            <person name="Medema M.H."/>
            <person name="Devos D.P."/>
            <person name="Kaster A.-K."/>
            <person name="Ovreas L."/>
            <person name="Rohde M."/>
            <person name="Galperin M.Y."/>
            <person name="Jogler C."/>
        </authorList>
    </citation>
    <scope>NUCLEOTIDE SEQUENCE [LARGE SCALE GENOMIC DNA]</scope>
    <source>
        <strain evidence="2 3">ElP</strain>
    </source>
</reference>
<gene>
    <name evidence="2" type="ORF">ElP_03080</name>
</gene>
<dbReference type="KEGG" id="tpla:ElP_03080"/>
<dbReference type="AlphaFoldDB" id="A0A518GV57"/>
<dbReference type="RefSeq" id="WP_145266584.1">
    <property type="nucleotide sequence ID" value="NZ_CP036426.1"/>
</dbReference>
<evidence type="ECO:0000313" key="2">
    <source>
        <dbReference type="EMBL" id="QDV32475.1"/>
    </source>
</evidence>
<evidence type="ECO:0000313" key="3">
    <source>
        <dbReference type="Proteomes" id="UP000317835"/>
    </source>
</evidence>
<organism evidence="2 3">
    <name type="scientific">Tautonia plasticadhaerens</name>
    <dbReference type="NCBI Taxonomy" id="2527974"/>
    <lineage>
        <taxon>Bacteria</taxon>
        <taxon>Pseudomonadati</taxon>
        <taxon>Planctomycetota</taxon>
        <taxon>Planctomycetia</taxon>
        <taxon>Isosphaerales</taxon>
        <taxon>Isosphaeraceae</taxon>
        <taxon>Tautonia</taxon>
    </lineage>
</organism>
<name>A0A518GV57_9BACT</name>
<accession>A0A518GV57</accession>
<protein>
    <submittedName>
        <fullName evidence="2">Uncharacterized protein</fullName>
    </submittedName>
</protein>
<feature type="region of interest" description="Disordered" evidence="1">
    <location>
        <begin position="84"/>
        <end position="115"/>
    </location>
</feature>
<dbReference type="Proteomes" id="UP000317835">
    <property type="component" value="Chromosome"/>
</dbReference>
<feature type="compositionally biased region" description="Basic and acidic residues" evidence="1">
    <location>
        <begin position="87"/>
        <end position="102"/>
    </location>
</feature>
<feature type="region of interest" description="Disordered" evidence="1">
    <location>
        <begin position="1"/>
        <end position="49"/>
    </location>
</feature>
<feature type="compositionally biased region" description="Gly residues" evidence="1">
    <location>
        <begin position="19"/>
        <end position="30"/>
    </location>
</feature>
<sequence>MSFFDGRSAIGRERQAGRTPGGDAGLGPGYDGRPHDPRPVDAGEVPGPIVRRGDLARLPEDDREVLVMRHLELLRFGKLAVVPGVTRPDEQARPPRAVDRARGASARAGAGGPSR</sequence>
<evidence type="ECO:0000256" key="1">
    <source>
        <dbReference type="SAM" id="MobiDB-lite"/>
    </source>
</evidence>
<keyword evidence="3" id="KW-1185">Reference proteome</keyword>
<feature type="compositionally biased region" description="Basic and acidic residues" evidence="1">
    <location>
        <begin position="32"/>
        <end position="41"/>
    </location>
</feature>
<proteinExistence type="predicted"/>